<name>A0A438G6A8_VITVI</name>
<evidence type="ECO:0000313" key="3">
    <source>
        <dbReference type="Proteomes" id="UP000288805"/>
    </source>
</evidence>
<reference evidence="2 3" key="1">
    <citation type="journal article" date="2018" name="PLoS Genet.">
        <title>Population sequencing reveals clonal diversity and ancestral inbreeding in the grapevine cultivar Chardonnay.</title>
        <authorList>
            <person name="Roach M.J."/>
            <person name="Johnson D.L."/>
            <person name="Bohlmann J."/>
            <person name="van Vuuren H.J."/>
            <person name="Jones S.J."/>
            <person name="Pretorius I.S."/>
            <person name="Schmidt S.A."/>
            <person name="Borneman A.R."/>
        </authorList>
    </citation>
    <scope>NUCLEOTIDE SEQUENCE [LARGE SCALE GENOMIC DNA]</scope>
    <source>
        <strain evidence="3">cv. Chardonnay</strain>
        <tissue evidence="2">Leaf</tissue>
    </source>
</reference>
<feature type="region of interest" description="Disordered" evidence="1">
    <location>
        <begin position="48"/>
        <end position="71"/>
    </location>
</feature>
<dbReference type="EMBL" id="QGNW01000568">
    <property type="protein sequence ID" value="RVW67739.1"/>
    <property type="molecule type" value="Genomic_DNA"/>
</dbReference>
<comment type="caution">
    <text evidence="2">The sequence shown here is derived from an EMBL/GenBank/DDBJ whole genome shotgun (WGS) entry which is preliminary data.</text>
</comment>
<evidence type="ECO:0000256" key="1">
    <source>
        <dbReference type="SAM" id="MobiDB-lite"/>
    </source>
</evidence>
<accession>A0A438G6A8</accession>
<evidence type="ECO:0000313" key="2">
    <source>
        <dbReference type="EMBL" id="RVW67739.1"/>
    </source>
</evidence>
<dbReference type="AlphaFoldDB" id="A0A438G6A8"/>
<sequence length="71" mass="8461">MRSERQPHSMLSYQFLAFYRENLTSFQEKALTIVSFPTCKRCFLINRGPVPVRRNPNSKPKPSRWFRPSTQ</sequence>
<organism evidence="2 3">
    <name type="scientific">Vitis vinifera</name>
    <name type="common">Grape</name>
    <dbReference type="NCBI Taxonomy" id="29760"/>
    <lineage>
        <taxon>Eukaryota</taxon>
        <taxon>Viridiplantae</taxon>
        <taxon>Streptophyta</taxon>
        <taxon>Embryophyta</taxon>
        <taxon>Tracheophyta</taxon>
        <taxon>Spermatophyta</taxon>
        <taxon>Magnoliopsida</taxon>
        <taxon>eudicotyledons</taxon>
        <taxon>Gunneridae</taxon>
        <taxon>Pentapetalae</taxon>
        <taxon>rosids</taxon>
        <taxon>Vitales</taxon>
        <taxon>Vitaceae</taxon>
        <taxon>Viteae</taxon>
        <taxon>Vitis</taxon>
    </lineage>
</organism>
<dbReference type="Proteomes" id="UP000288805">
    <property type="component" value="Unassembled WGS sequence"/>
</dbReference>
<proteinExistence type="predicted"/>
<protein>
    <submittedName>
        <fullName evidence="2">Uncharacterized protein</fullName>
    </submittedName>
</protein>
<gene>
    <name evidence="2" type="ORF">CK203_065496</name>
</gene>